<name>A0AAD4F888_9PLEO</name>
<evidence type="ECO:0000313" key="1">
    <source>
        <dbReference type="EMBL" id="KAG9184997.1"/>
    </source>
</evidence>
<gene>
    <name evidence="1" type="ORF">G6011_11827</name>
</gene>
<comment type="caution">
    <text evidence="1">The sequence shown here is derived from an EMBL/GenBank/DDBJ whole genome shotgun (WGS) entry which is preliminary data.</text>
</comment>
<reference evidence="1" key="1">
    <citation type="submission" date="2021-07" db="EMBL/GenBank/DDBJ databases">
        <title>Genome Resource of American Ginseng Black Spot Pathogen Alternaria panax.</title>
        <authorList>
            <person name="Qiu C."/>
            <person name="Wang W."/>
            <person name="Liu Z."/>
        </authorList>
    </citation>
    <scope>NUCLEOTIDE SEQUENCE</scope>
    <source>
        <strain evidence="1">BNCC115425</strain>
    </source>
</reference>
<dbReference type="Gene3D" id="3.40.50.720">
    <property type="entry name" value="NAD(P)-binding Rossmann-like Domain"/>
    <property type="match status" value="1"/>
</dbReference>
<dbReference type="SUPFAM" id="SSF51735">
    <property type="entry name" value="NAD(P)-binding Rossmann-fold domains"/>
    <property type="match status" value="1"/>
</dbReference>
<proteinExistence type="predicted"/>
<protein>
    <submittedName>
        <fullName evidence="1">Uncharacterized protein</fullName>
    </submittedName>
</protein>
<keyword evidence="2" id="KW-1185">Reference proteome</keyword>
<dbReference type="AlphaFoldDB" id="A0AAD4F888"/>
<evidence type="ECO:0000313" key="2">
    <source>
        <dbReference type="Proteomes" id="UP001199106"/>
    </source>
</evidence>
<sequence>MALNGKRNFLVTVNETNSVKRVVLPSSIAAIYSDRSDILGMDKKILSERYLNATSTAENSPYGFSKVVAEREMWKMYEAQEL</sequence>
<organism evidence="1 2">
    <name type="scientific">Alternaria panax</name>
    <dbReference type="NCBI Taxonomy" id="48097"/>
    <lineage>
        <taxon>Eukaryota</taxon>
        <taxon>Fungi</taxon>
        <taxon>Dikarya</taxon>
        <taxon>Ascomycota</taxon>
        <taxon>Pezizomycotina</taxon>
        <taxon>Dothideomycetes</taxon>
        <taxon>Pleosporomycetidae</taxon>
        <taxon>Pleosporales</taxon>
        <taxon>Pleosporineae</taxon>
        <taxon>Pleosporaceae</taxon>
        <taxon>Alternaria</taxon>
        <taxon>Alternaria sect. Panax</taxon>
    </lineage>
</organism>
<accession>A0AAD4F888</accession>
<dbReference type="EMBL" id="JAANER010000013">
    <property type="protein sequence ID" value="KAG9184997.1"/>
    <property type="molecule type" value="Genomic_DNA"/>
</dbReference>
<dbReference type="InterPro" id="IPR036291">
    <property type="entry name" value="NAD(P)-bd_dom_sf"/>
</dbReference>
<dbReference type="Proteomes" id="UP001199106">
    <property type="component" value="Unassembled WGS sequence"/>
</dbReference>